<name>A0A6G4WL44_9HYPH</name>
<organism evidence="2 3">
    <name type="scientific">Allomesorhizobium camelthorni</name>
    <dbReference type="NCBI Taxonomy" id="475069"/>
    <lineage>
        <taxon>Bacteria</taxon>
        <taxon>Pseudomonadati</taxon>
        <taxon>Pseudomonadota</taxon>
        <taxon>Alphaproteobacteria</taxon>
        <taxon>Hyphomicrobiales</taxon>
        <taxon>Phyllobacteriaceae</taxon>
        <taxon>Allomesorhizobium</taxon>
    </lineage>
</organism>
<evidence type="ECO:0000313" key="3">
    <source>
        <dbReference type="Proteomes" id="UP001642900"/>
    </source>
</evidence>
<evidence type="ECO:0000313" key="2">
    <source>
        <dbReference type="EMBL" id="NGO55344.1"/>
    </source>
</evidence>
<dbReference type="Proteomes" id="UP001642900">
    <property type="component" value="Unassembled WGS sequence"/>
</dbReference>
<gene>
    <name evidence="2" type="ORF">G6N73_30585</name>
</gene>
<feature type="region of interest" description="Disordered" evidence="1">
    <location>
        <begin position="1"/>
        <end position="27"/>
    </location>
</feature>
<accession>A0A6G4WL44</accession>
<comment type="caution">
    <text evidence="2">The sequence shown here is derived from an EMBL/GenBank/DDBJ whole genome shotgun (WGS) entry which is preliminary data.</text>
</comment>
<proteinExistence type="predicted"/>
<evidence type="ECO:0000256" key="1">
    <source>
        <dbReference type="SAM" id="MobiDB-lite"/>
    </source>
</evidence>
<dbReference type="EMBL" id="JAAKZF010000094">
    <property type="protein sequence ID" value="NGO55344.1"/>
    <property type="molecule type" value="Genomic_DNA"/>
</dbReference>
<protein>
    <submittedName>
        <fullName evidence="2">Uncharacterized protein</fullName>
    </submittedName>
</protein>
<sequence length="123" mass="13632">MDGMIHARHLHGSPPKNGGPVPESSRRRDIFAAVEASLSAVRRANRAADESQRVHHAPEPRATTNTIFDALYDKHQRHREPLFEALRRFDVARRRCGRFAAGLAEADGPAYLIRTATVISAKG</sequence>
<dbReference type="RefSeq" id="WP_165033699.1">
    <property type="nucleotide sequence ID" value="NZ_JAAKZF010000094.1"/>
</dbReference>
<dbReference type="AlphaFoldDB" id="A0A6G4WL44"/>
<keyword evidence="3" id="KW-1185">Reference proteome</keyword>
<feature type="compositionally biased region" description="Basic residues" evidence="1">
    <location>
        <begin position="1"/>
        <end position="11"/>
    </location>
</feature>
<reference evidence="2 3" key="1">
    <citation type="submission" date="2020-02" db="EMBL/GenBank/DDBJ databases">
        <title>Genome sequence of strain CCNWXJ40-4.</title>
        <authorList>
            <person name="Gao J."/>
            <person name="Sun J."/>
        </authorList>
    </citation>
    <scope>NUCLEOTIDE SEQUENCE [LARGE SCALE GENOMIC DNA]</scope>
    <source>
        <strain evidence="2 3">CCNWXJ 40-4</strain>
    </source>
</reference>